<dbReference type="EMBL" id="JAGHKP010000001">
    <property type="protein sequence ID" value="MBO9151331.1"/>
    <property type="molecule type" value="Genomic_DNA"/>
</dbReference>
<feature type="transmembrane region" description="Helical" evidence="1">
    <location>
        <begin position="105"/>
        <end position="124"/>
    </location>
</feature>
<dbReference type="Gene3D" id="1.20.1300.10">
    <property type="entry name" value="Fumarate reductase/succinate dehydrogenase, transmembrane subunit"/>
    <property type="match status" value="1"/>
</dbReference>
<organism evidence="2 3">
    <name type="scientific">Chitinophaga chungangae</name>
    <dbReference type="NCBI Taxonomy" id="2821488"/>
    <lineage>
        <taxon>Bacteria</taxon>
        <taxon>Pseudomonadati</taxon>
        <taxon>Bacteroidota</taxon>
        <taxon>Chitinophagia</taxon>
        <taxon>Chitinophagales</taxon>
        <taxon>Chitinophagaceae</taxon>
        <taxon>Chitinophaga</taxon>
    </lineage>
</organism>
<keyword evidence="3" id="KW-1185">Reference proteome</keyword>
<evidence type="ECO:0000313" key="3">
    <source>
        <dbReference type="Proteomes" id="UP000679126"/>
    </source>
</evidence>
<accession>A0ABS3Y9L8</accession>
<comment type="caution">
    <text evidence="2">The sequence shown here is derived from an EMBL/GenBank/DDBJ whole genome shotgun (WGS) entry which is preliminary data.</text>
</comment>
<keyword evidence="1" id="KW-1133">Transmembrane helix</keyword>
<evidence type="ECO:0000313" key="2">
    <source>
        <dbReference type="EMBL" id="MBO9151331.1"/>
    </source>
</evidence>
<gene>
    <name evidence="2" type="ORF">J7I43_03870</name>
</gene>
<dbReference type="InterPro" id="IPR011138">
    <property type="entry name" value="Cytochrome_b-558"/>
</dbReference>
<reference evidence="3" key="1">
    <citation type="submission" date="2021-03" db="EMBL/GenBank/DDBJ databases">
        <title>Assistant Professor.</title>
        <authorList>
            <person name="Huq M.A."/>
        </authorList>
    </citation>
    <scope>NUCLEOTIDE SEQUENCE [LARGE SCALE GENOMIC DNA]</scope>
    <source>
        <strain evidence="3">MAH-28</strain>
    </source>
</reference>
<keyword evidence="1" id="KW-0472">Membrane</keyword>
<dbReference type="SUPFAM" id="SSF81343">
    <property type="entry name" value="Fumarate reductase respiratory complex transmembrane subunits"/>
    <property type="match status" value="1"/>
</dbReference>
<dbReference type="NCBIfam" id="TIGR02046">
    <property type="entry name" value="sdhC_b558_fam"/>
    <property type="match status" value="1"/>
</dbReference>
<evidence type="ECO:0000256" key="1">
    <source>
        <dbReference type="SAM" id="Phobius"/>
    </source>
</evidence>
<keyword evidence="1" id="KW-0812">Transmembrane</keyword>
<dbReference type="CDD" id="cd03498">
    <property type="entry name" value="SQR_TypeB_2_TM"/>
    <property type="match status" value="1"/>
</dbReference>
<name>A0ABS3Y9L8_9BACT</name>
<protein>
    <submittedName>
        <fullName evidence="2">Succinate dehydrogenase cytochrome b subunit</fullName>
    </submittedName>
</protein>
<proteinExistence type="predicted"/>
<dbReference type="RefSeq" id="WP_209143433.1">
    <property type="nucleotide sequence ID" value="NZ_JAGHKP010000001.1"/>
</dbReference>
<dbReference type="Proteomes" id="UP000679126">
    <property type="component" value="Unassembled WGS sequence"/>
</dbReference>
<feature type="transmembrane region" description="Helical" evidence="1">
    <location>
        <begin position="191"/>
        <end position="210"/>
    </location>
</feature>
<feature type="transmembrane region" description="Helical" evidence="1">
    <location>
        <begin position="66"/>
        <end position="84"/>
    </location>
</feature>
<dbReference type="InterPro" id="IPR034804">
    <property type="entry name" value="SQR/QFR_C/D"/>
</dbReference>
<feature type="transmembrane region" description="Helical" evidence="1">
    <location>
        <begin position="231"/>
        <end position="256"/>
    </location>
</feature>
<sequence length="260" mass="29603">MLSFKQFFRSSLGRKLVMSMTGLFLCLFLIVHLGGNLTLFSGDEGYNFNIYAHFMTHFLPVEIIGYILYISILIHALYALILTVKNKRSRPVKYAVAPKSGSSWASLNMGLLGSIIFLFLVIHMTNFWGRYKFTEGTYREYRTDLMTDKLISSTVYVPPSPDFEYAVLTEGEVEIVRVKDLYAIVSGSFSLLWYVLLYLVAMVAVAYHMYHGFQSAFQTTGLASRKYTPAIKFIGIWIFAVIIPLAFASMPIVFYIKSLL</sequence>